<feature type="compositionally biased region" description="Pro residues" evidence="5">
    <location>
        <begin position="253"/>
        <end position="262"/>
    </location>
</feature>
<keyword evidence="4" id="KW-0687">Ribonucleoprotein</keyword>
<dbReference type="STRING" id="914234.M2PFH6"/>
<gene>
    <name evidence="6" type="ORF">CERSUDRAFT_116869</name>
</gene>
<feature type="region of interest" description="Disordered" evidence="5">
    <location>
        <begin position="185"/>
        <end position="274"/>
    </location>
</feature>
<dbReference type="InterPro" id="IPR036521">
    <property type="entry name" value="SRP19-like_sf"/>
</dbReference>
<feature type="region of interest" description="Disordered" evidence="5">
    <location>
        <begin position="1"/>
        <end position="75"/>
    </location>
</feature>
<keyword evidence="2" id="KW-0963">Cytoplasm</keyword>
<feature type="compositionally biased region" description="Basic residues" evidence="5">
    <location>
        <begin position="302"/>
        <end position="312"/>
    </location>
</feature>
<dbReference type="GO" id="GO:0008312">
    <property type="term" value="F:7S RNA binding"/>
    <property type="evidence" value="ECO:0007669"/>
    <property type="project" value="InterPro"/>
</dbReference>
<dbReference type="GO" id="GO:0006617">
    <property type="term" value="P:SRP-dependent cotranslational protein targeting to membrane, signal sequence recognition"/>
    <property type="evidence" value="ECO:0007669"/>
    <property type="project" value="TreeGrafter"/>
</dbReference>
<dbReference type="PANTHER" id="PTHR17453:SF0">
    <property type="entry name" value="SIGNAL RECOGNITION PARTICLE 19 KDA PROTEIN"/>
    <property type="match status" value="1"/>
</dbReference>
<evidence type="ECO:0000256" key="3">
    <source>
        <dbReference type="ARBA" id="ARBA00023135"/>
    </source>
</evidence>
<dbReference type="OrthoDB" id="2190947at2759"/>
<dbReference type="AlphaFoldDB" id="M2PFH6"/>
<dbReference type="Gene3D" id="3.30.56.30">
    <property type="entry name" value="Signal recognition particle, SRP19-like subunit"/>
    <property type="match status" value="1"/>
</dbReference>
<dbReference type="Proteomes" id="UP000016930">
    <property type="component" value="Unassembled WGS sequence"/>
</dbReference>
<dbReference type="SUPFAM" id="SSF69695">
    <property type="entry name" value="SRP19"/>
    <property type="match status" value="1"/>
</dbReference>
<sequence>MSRRTAVIEEFDDDTELPLPSQPLPNTGTRGAILQELSDDDDDSDAPPLRSPTAGPASPSYLPPPRGANGRSDNVITDITPYKKWTCVYPIYLDAKRPYGRGERRVPRQRSVWWPLSKDVADAAVRLGLGALHEVNKAHPRDWENPGRVRIQWKKDGNPMNPAIRTKKQLIEMLALQIQLVKPDLVPKPPYTSEPSEIASAPTASPQPAAPQPVSTKGKGLAKGKAAPTPAAISTGPTPASARNQPQSQRTKPPVPPAPWPPLASRVSPYSPALPSGVLVETVKAGMTQEGPPGIGGGGGGKGKRKVVRVRA</sequence>
<dbReference type="Pfam" id="PF01922">
    <property type="entry name" value="SRP19"/>
    <property type="match status" value="1"/>
</dbReference>
<dbReference type="EMBL" id="KB445802">
    <property type="protein sequence ID" value="EMD34679.1"/>
    <property type="molecule type" value="Genomic_DNA"/>
</dbReference>
<protein>
    <recommendedName>
        <fullName evidence="8">Signal recognition particle SRP19 subunit</fullName>
    </recommendedName>
</protein>
<accession>M2PFH6</accession>
<keyword evidence="7" id="KW-1185">Reference proteome</keyword>
<name>M2PFH6_CERS8</name>
<dbReference type="GO" id="GO:0005786">
    <property type="term" value="C:signal recognition particle, endoplasmic reticulum targeting"/>
    <property type="evidence" value="ECO:0007669"/>
    <property type="project" value="UniProtKB-KW"/>
</dbReference>
<keyword evidence="3" id="KW-0733">Signal recognition particle</keyword>
<dbReference type="HOGENOM" id="CLU_052871_0_0_1"/>
<comment type="subcellular location">
    <subcellularLocation>
        <location evidence="1">Cytoplasm</location>
    </subcellularLocation>
</comment>
<evidence type="ECO:0000256" key="1">
    <source>
        <dbReference type="ARBA" id="ARBA00004496"/>
    </source>
</evidence>
<reference evidence="6 7" key="1">
    <citation type="journal article" date="2012" name="Proc. Natl. Acad. Sci. U.S.A.">
        <title>Comparative genomics of Ceriporiopsis subvermispora and Phanerochaete chrysosporium provide insight into selective ligninolysis.</title>
        <authorList>
            <person name="Fernandez-Fueyo E."/>
            <person name="Ruiz-Duenas F.J."/>
            <person name="Ferreira P."/>
            <person name="Floudas D."/>
            <person name="Hibbett D.S."/>
            <person name="Canessa P."/>
            <person name="Larrondo L.F."/>
            <person name="James T.Y."/>
            <person name="Seelenfreund D."/>
            <person name="Lobos S."/>
            <person name="Polanco R."/>
            <person name="Tello M."/>
            <person name="Honda Y."/>
            <person name="Watanabe T."/>
            <person name="Watanabe T."/>
            <person name="Ryu J.S."/>
            <person name="Kubicek C.P."/>
            <person name="Schmoll M."/>
            <person name="Gaskell J."/>
            <person name="Hammel K.E."/>
            <person name="St John F.J."/>
            <person name="Vanden Wymelenberg A."/>
            <person name="Sabat G."/>
            <person name="Splinter BonDurant S."/>
            <person name="Syed K."/>
            <person name="Yadav J.S."/>
            <person name="Doddapaneni H."/>
            <person name="Subramanian V."/>
            <person name="Lavin J.L."/>
            <person name="Oguiza J.A."/>
            <person name="Perez G."/>
            <person name="Pisabarro A.G."/>
            <person name="Ramirez L."/>
            <person name="Santoyo F."/>
            <person name="Master E."/>
            <person name="Coutinho P.M."/>
            <person name="Henrissat B."/>
            <person name="Lombard V."/>
            <person name="Magnuson J.K."/>
            <person name="Kuees U."/>
            <person name="Hori C."/>
            <person name="Igarashi K."/>
            <person name="Samejima M."/>
            <person name="Held B.W."/>
            <person name="Barry K.W."/>
            <person name="LaButti K.M."/>
            <person name="Lapidus A."/>
            <person name="Lindquist E.A."/>
            <person name="Lucas S.M."/>
            <person name="Riley R."/>
            <person name="Salamov A.A."/>
            <person name="Hoffmeister D."/>
            <person name="Schwenk D."/>
            <person name="Hadar Y."/>
            <person name="Yarden O."/>
            <person name="de Vries R.P."/>
            <person name="Wiebenga A."/>
            <person name="Stenlid J."/>
            <person name="Eastwood D."/>
            <person name="Grigoriev I.V."/>
            <person name="Berka R.M."/>
            <person name="Blanchette R.A."/>
            <person name="Kersten P."/>
            <person name="Martinez A.T."/>
            <person name="Vicuna R."/>
            <person name="Cullen D."/>
        </authorList>
    </citation>
    <scope>NUCLEOTIDE SEQUENCE [LARGE SCALE GENOMIC DNA]</scope>
    <source>
        <strain evidence="6 7">B</strain>
    </source>
</reference>
<evidence type="ECO:0000256" key="5">
    <source>
        <dbReference type="SAM" id="MobiDB-lite"/>
    </source>
</evidence>
<evidence type="ECO:0000256" key="4">
    <source>
        <dbReference type="ARBA" id="ARBA00023274"/>
    </source>
</evidence>
<evidence type="ECO:0008006" key="8">
    <source>
        <dbReference type="Google" id="ProtNLM"/>
    </source>
</evidence>
<dbReference type="PANTHER" id="PTHR17453">
    <property type="entry name" value="SIGNAL RECOGNITION PARTICLE 19 KD PROTEIN"/>
    <property type="match status" value="1"/>
</dbReference>
<dbReference type="InterPro" id="IPR002778">
    <property type="entry name" value="Signal_recog_particle_SRP19"/>
</dbReference>
<feature type="compositionally biased region" description="Low complexity" evidence="5">
    <location>
        <begin position="199"/>
        <end position="232"/>
    </location>
</feature>
<evidence type="ECO:0000313" key="7">
    <source>
        <dbReference type="Proteomes" id="UP000016930"/>
    </source>
</evidence>
<evidence type="ECO:0000256" key="2">
    <source>
        <dbReference type="ARBA" id="ARBA00022490"/>
    </source>
</evidence>
<organism evidence="6 7">
    <name type="scientific">Ceriporiopsis subvermispora (strain B)</name>
    <name type="common">White-rot fungus</name>
    <name type="synonym">Gelatoporia subvermispora</name>
    <dbReference type="NCBI Taxonomy" id="914234"/>
    <lineage>
        <taxon>Eukaryota</taxon>
        <taxon>Fungi</taxon>
        <taxon>Dikarya</taxon>
        <taxon>Basidiomycota</taxon>
        <taxon>Agaricomycotina</taxon>
        <taxon>Agaricomycetes</taxon>
        <taxon>Polyporales</taxon>
        <taxon>Gelatoporiaceae</taxon>
        <taxon>Gelatoporia</taxon>
    </lineage>
</organism>
<proteinExistence type="predicted"/>
<evidence type="ECO:0000313" key="6">
    <source>
        <dbReference type="EMBL" id="EMD34679.1"/>
    </source>
</evidence>
<feature type="compositionally biased region" description="Polar residues" evidence="5">
    <location>
        <begin position="235"/>
        <end position="251"/>
    </location>
</feature>
<feature type="region of interest" description="Disordered" evidence="5">
    <location>
        <begin position="287"/>
        <end position="312"/>
    </location>
</feature>